<accession>A0ABR1P7H4</accession>
<comment type="caution">
    <text evidence="2">The sequence shown here is derived from an EMBL/GenBank/DDBJ whole genome shotgun (WGS) entry which is preliminary data.</text>
</comment>
<dbReference type="Proteomes" id="UP001430848">
    <property type="component" value="Unassembled WGS sequence"/>
</dbReference>
<organism evidence="2 3">
    <name type="scientific">Diaporthe eres</name>
    <name type="common">Phomopsis oblonga</name>
    <dbReference type="NCBI Taxonomy" id="83184"/>
    <lineage>
        <taxon>Eukaryota</taxon>
        <taxon>Fungi</taxon>
        <taxon>Dikarya</taxon>
        <taxon>Ascomycota</taxon>
        <taxon>Pezizomycotina</taxon>
        <taxon>Sordariomycetes</taxon>
        <taxon>Sordariomycetidae</taxon>
        <taxon>Diaporthales</taxon>
        <taxon>Diaporthaceae</taxon>
        <taxon>Diaporthe</taxon>
        <taxon>Diaporthe eres species complex</taxon>
    </lineage>
</organism>
<proteinExistence type="predicted"/>
<gene>
    <name evidence="2" type="ORF">SLS63_006600</name>
</gene>
<evidence type="ECO:0000313" key="3">
    <source>
        <dbReference type="Proteomes" id="UP001430848"/>
    </source>
</evidence>
<keyword evidence="3" id="KW-1185">Reference proteome</keyword>
<dbReference type="EMBL" id="JAKNSF020000033">
    <property type="protein sequence ID" value="KAK7728371.1"/>
    <property type="molecule type" value="Genomic_DNA"/>
</dbReference>
<sequence length="283" mass="31258">MIAPQQRVTRPLSKTTTPTVAALYLPQAVEDGAHHAAVARHQVVRNSYVAARHRPASGDASTPAAVHVPAPAAPRHEDDSVVVVDREIRAIIHFLSGTDRAQAAPSQATRATGHLPASTPSYGLIWPASWTRQAAVSERVRPSVYRHWSIATTRRKRKNGHDAMAVRKRVEETDCLDFQGNPCGPLPIKLTRPNLSQRRALSIKIRKAVTRETRHITLTTRASPTLRNDESRSMSLLLKSWSPELDVLPDRQKARPGSRPVKTSITANLEWDVVGTLPARTRE</sequence>
<protein>
    <submittedName>
        <fullName evidence="2">Uncharacterized protein</fullName>
    </submittedName>
</protein>
<feature type="region of interest" description="Disordered" evidence="1">
    <location>
        <begin position="52"/>
        <end position="78"/>
    </location>
</feature>
<name>A0ABR1P7H4_DIAER</name>
<evidence type="ECO:0000313" key="2">
    <source>
        <dbReference type="EMBL" id="KAK7728371.1"/>
    </source>
</evidence>
<reference evidence="2 3" key="1">
    <citation type="submission" date="2024-02" db="EMBL/GenBank/DDBJ databases">
        <title>De novo assembly and annotation of 12 fungi associated with fruit tree decline syndrome in Ontario, Canada.</title>
        <authorList>
            <person name="Sulman M."/>
            <person name="Ellouze W."/>
            <person name="Ilyukhin E."/>
        </authorList>
    </citation>
    <scope>NUCLEOTIDE SEQUENCE [LARGE SCALE GENOMIC DNA]</scope>
    <source>
        <strain evidence="2 3">M169</strain>
    </source>
</reference>
<evidence type="ECO:0000256" key="1">
    <source>
        <dbReference type="SAM" id="MobiDB-lite"/>
    </source>
</evidence>